<evidence type="ECO:0000256" key="11">
    <source>
        <dbReference type="ARBA" id="ARBA00048138"/>
    </source>
</evidence>
<evidence type="ECO:0000256" key="1">
    <source>
        <dbReference type="ARBA" id="ARBA00001946"/>
    </source>
</evidence>
<evidence type="ECO:0000256" key="6">
    <source>
        <dbReference type="ARBA" id="ARBA00022723"/>
    </source>
</evidence>
<dbReference type="PANTHER" id="PTHR43344">
    <property type="entry name" value="PHOSPHOSERINE PHOSPHATASE"/>
    <property type="match status" value="1"/>
</dbReference>
<comment type="pathway">
    <text evidence="2">Amino-acid biosynthesis; L-serine biosynthesis; L-serine from 3-phospho-D-glycerate: step 3/3.</text>
</comment>
<feature type="active site" description="Proton donor" evidence="13">
    <location>
        <position position="52"/>
    </location>
</feature>
<dbReference type="SFLD" id="SFLDS00003">
    <property type="entry name" value="Haloacid_Dehalogenase"/>
    <property type="match status" value="1"/>
</dbReference>
<dbReference type="InterPro" id="IPR036412">
    <property type="entry name" value="HAD-like_sf"/>
</dbReference>
<dbReference type="EC" id="3.1.3.3" evidence="4"/>
<dbReference type="Gene3D" id="3.40.50.1000">
    <property type="entry name" value="HAD superfamily/HAD-like"/>
    <property type="match status" value="1"/>
</dbReference>
<dbReference type="InterPro" id="IPR023214">
    <property type="entry name" value="HAD_sf"/>
</dbReference>
<comment type="similarity">
    <text evidence="3">Belongs to the HAD-like hydrolase superfamily. SerB family.</text>
</comment>
<dbReference type="SFLD" id="SFLDG01137">
    <property type="entry name" value="C1.6.1:_Phosphoserine_Phosphat"/>
    <property type="match status" value="1"/>
</dbReference>
<dbReference type="SFLD" id="SFLDF00029">
    <property type="entry name" value="phosphoserine_phosphatase"/>
    <property type="match status" value="1"/>
</dbReference>
<evidence type="ECO:0000313" key="15">
    <source>
        <dbReference type="Proteomes" id="UP000460157"/>
    </source>
</evidence>
<keyword evidence="8" id="KW-0460">Magnesium</keyword>
<evidence type="ECO:0000256" key="4">
    <source>
        <dbReference type="ARBA" id="ARBA00012640"/>
    </source>
</evidence>
<dbReference type="GO" id="GO:0000287">
    <property type="term" value="F:magnesium ion binding"/>
    <property type="evidence" value="ECO:0007669"/>
    <property type="project" value="TreeGrafter"/>
</dbReference>
<dbReference type="SFLD" id="SFLDG01136">
    <property type="entry name" value="C1.6:_Phosphoserine_Phosphatas"/>
    <property type="match status" value="1"/>
</dbReference>
<dbReference type="SUPFAM" id="SSF56784">
    <property type="entry name" value="HAD-like"/>
    <property type="match status" value="1"/>
</dbReference>
<keyword evidence="15" id="KW-1185">Reference proteome</keyword>
<keyword evidence="5" id="KW-0028">Amino-acid biosynthesis</keyword>
<dbReference type="UniPathway" id="UPA00135">
    <property type="reaction ID" value="UER00198"/>
</dbReference>
<evidence type="ECO:0000256" key="3">
    <source>
        <dbReference type="ARBA" id="ARBA00009184"/>
    </source>
</evidence>
<dbReference type="GO" id="GO:0005737">
    <property type="term" value="C:cytoplasm"/>
    <property type="evidence" value="ECO:0007669"/>
    <property type="project" value="TreeGrafter"/>
</dbReference>
<sequence length="260" mass="27545">MEDYDDPSGTDWLGSLLDTAAEQLAHDAVTTTVLPAAQRLPDSPSMLIMDVDSTLIDQEVIDLLAAHAGREAEVAEITERAMRGELDFTQSLHARVSALAGLPDTVLHETFQKVTPTSGAQQLIGAWRRRAWPVFAVSGGFVQILAPLAEQLGLTGYDANTLEVADGQLTGRVTGEVVDRSVKRQRLLDWAGDQGVAVQHVVGVGDGANDLDMVSTAGIGVAFCAKPALAGQADLVIEHRSMELIGFALGLSQDEPARPG</sequence>
<organism evidence="14 15">
    <name type="scientific">Nesterenkonia alkaliphila</name>
    <dbReference type="NCBI Taxonomy" id="1463631"/>
    <lineage>
        <taxon>Bacteria</taxon>
        <taxon>Bacillati</taxon>
        <taxon>Actinomycetota</taxon>
        <taxon>Actinomycetes</taxon>
        <taxon>Micrococcales</taxon>
        <taxon>Micrococcaceae</taxon>
        <taxon>Nesterenkonia</taxon>
    </lineage>
</organism>
<evidence type="ECO:0000256" key="9">
    <source>
        <dbReference type="ARBA" id="ARBA00023299"/>
    </source>
</evidence>
<comment type="catalytic activity">
    <reaction evidence="12">
        <text>O-phospho-D-serine + H2O = D-serine + phosphate</text>
        <dbReference type="Rhea" id="RHEA:24873"/>
        <dbReference type="ChEBI" id="CHEBI:15377"/>
        <dbReference type="ChEBI" id="CHEBI:35247"/>
        <dbReference type="ChEBI" id="CHEBI:43474"/>
        <dbReference type="ChEBI" id="CHEBI:58680"/>
        <dbReference type="EC" id="3.1.3.3"/>
    </reaction>
</comment>
<dbReference type="Proteomes" id="UP000460157">
    <property type="component" value="Unassembled WGS sequence"/>
</dbReference>
<reference evidence="14 15" key="1">
    <citation type="submission" date="2019-12" db="EMBL/GenBank/DDBJ databases">
        <title>Nesterenkonia muleiensis sp. nov., a novel actinobacterium isolated from sap of Populus euphratica.</title>
        <authorList>
            <person name="Wang R."/>
        </authorList>
    </citation>
    <scope>NUCLEOTIDE SEQUENCE [LARGE SCALE GENOMIC DNA]</scope>
    <source>
        <strain evidence="14 15">F10</strain>
    </source>
</reference>
<protein>
    <recommendedName>
        <fullName evidence="4">phosphoserine phosphatase</fullName>
        <ecNumber evidence="4">3.1.3.3</ecNumber>
    </recommendedName>
    <alternativeName>
        <fullName evidence="10">O-phosphoserine phosphohydrolase</fullName>
    </alternativeName>
</protein>
<evidence type="ECO:0000256" key="2">
    <source>
        <dbReference type="ARBA" id="ARBA00005135"/>
    </source>
</evidence>
<dbReference type="GO" id="GO:0006564">
    <property type="term" value="P:L-serine biosynthetic process"/>
    <property type="evidence" value="ECO:0007669"/>
    <property type="project" value="UniProtKB-KW"/>
</dbReference>
<accession>A0A7K1UMA4</accession>
<comment type="cofactor">
    <cofactor evidence="1">
        <name>Mg(2+)</name>
        <dbReference type="ChEBI" id="CHEBI:18420"/>
    </cofactor>
</comment>
<dbReference type="EMBL" id="WRPM01000101">
    <property type="protein sequence ID" value="MVT27600.1"/>
    <property type="molecule type" value="Genomic_DNA"/>
</dbReference>
<proteinExistence type="inferred from homology"/>
<feature type="active site" description="Nucleophile" evidence="13">
    <location>
        <position position="50"/>
    </location>
</feature>
<evidence type="ECO:0000256" key="10">
    <source>
        <dbReference type="ARBA" id="ARBA00031693"/>
    </source>
</evidence>
<dbReference type="NCBIfam" id="TIGR00338">
    <property type="entry name" value="serB"/>
    <property type="match status" value="1"/>
</dbReference>
<dbReference type="NCBIfam" id="TIGR01488">
    <property type="entry name" value="HAD-SF-IB"/>
    <property type="match status" value="1"/>
</dbReference>
<dbReference type="AlphaFoldDB" id="A0A7K1UMA4"/>
<keyword evidence="6" id="KW-0479">Metal-binding</keyword>
<evidence type="ECO:0000313" key="14">
    <source>
        <dbReference type="EMBL" id="MVT27600.1"/>
    </source>
</evidence>
<evidence type="ECO:0000256" key="8">
    <source>
        <dbReference type="ARBA" id="ARBA00022842"/>
    </source>
</evidence>
<evidence type="ECO:0000256" key="5">
    <source>
        <dbReference type="ARBA" id="ARBA00022605"/>
    </source>
</evidence>
<dbReference type="InterPro" id="IPR004469">
    <property type="entry name" value="PSP"/>
</dbReference>
<gene>
    <name evidence="14" type="primary">serB</name>
    <name evidence="14" type="ORF">GNZ21_14780</name>
</gene>
<evidence type="ECO:0000256" key="12">
    <source>
        <dbReference type="ARBA" id="ARBA00048523"/>
    </source>
</evidence>
<dbReference type="InterPro" id="IPR050582">
    <property type="entry name" value="HAD-like_SerB"/>
</dbReference>
<name>A0A7K1UMA4_9MICC</name>
<evidence type="ECO:0000256" key="7">
    <source>
        <dbReference type="ARBA" id="ARBA00022801"/>
    </source>
</evidence>
<keyword evidence="7 14" id="KW-0378">Hydrolase</keyword>
<dbReference type="Pfam" id="PF12710">
    <property type="entry name" value="HAD"/>
    <property type="match status" value="1"/>
</dbReference>
<evidence type="ECO:0000256" key="13">
    <source>
        <dbReference type="PIRSR" id="PIRSR604469-1"/>
    </source>
</evidence>
<keyword evidence="9" id="KW-0718">Serine biosynthesis</keyword>
<dbReference type="PANTHER" id="PTHR43344:SF2">
    <property type="entry name" value="PHOSPHOSERINE PHOSPHATASE"/>
    <property type="match status" value="1"/>
</dbReference>
<comment type="catalytic activity">
    <reaction evidence="11">
        <text>O-phospho-L-serine + H2O = L-serine + phosphate</text>
        <dbReference type="Rhea" id="RHEA:21208"/>
        <dbReference type="ChEBI" id="CHEBI:15377"/>
        <dbReference type="ChEBI" id="CHEBI:33384"/>
        <dbReference type="ChEBI" id="CHEBI:43474"/>
        <dbReference type="ChEBI" id="CHEBI:57524"/>
        <dbReference type="EC" id="3.1.3.3"/>
    </reaction>
</comment>
<dbReference type="OrthoDB" id="9792539at2"/>
<comment type="caution">
    <text evidence="14">The sequence shown here is derived from an EMBL/GenBank/DDBJ whole genome shotgun (WGS) entry which is preliminary data.</text>
</comment>
<dbReference type="GO" id="GO:0036424">
    <property type="term" value="F:L-phosphoserine phosphatase activity"/>
    <property type="evidence" value="ECO:0007669"/>
    <property type="project" value="InterPro"/>
</dbReference>